<dbReference type="Proteomes" id="UP000682308">
    <property type="component" value="Unassembled WGS sequence"/>
</dbReference>
<comment type="caution">
    <text evidence="11">The sequence shown here is derived from an EMBL/GenBank/DDBJ whole genome shotgun (WGS) entry which is preliminary data.</text>
</comment>
<evidence type="ECO:0000256" key="6">
    <source>
        <dbReference type="ARBA" id="ARBA00022840"/>
    </source>
</evidence>
<evidence type="ECO:0000259" key="10">
    <source>
        <dbReference type="Pfam" id="PF08352"/>
    </source>
</evidence>
<feature type="domain" description="ABC transporter" evidence="9">
    <location>
        <begin position="17"/>
        <end position="63"/>
    </location>
</feature>
<evidence type="ECO:0000256" key="4">
    <source>
        <dbReference type="ARBA" id="ARBA00022475"/>
    </source>
</evidence>
<feature type="region of interest" description="Disordered" evidence="8">
    <location>
        <begin position="192"/>
        <end position="217"/>
    </location>
</feature>
<dbReference type="GO" id="GO:0005524">
    <property type="term" value="F:ATP binding"/>
    <property type="evidence" value="ECO:0007669"/>
    <property type="project" value="UniProtKB-KW"/>
</dbReference>
<proteinExistence type="inferred from homology"/>
<evidence type="ECO:0000256" key="8">
    <source>
        <dbReference type="SAM" id="MobiDB-lite"/>
    </source>
</evidence>
<evidence type="ECO:0000256" key="5">
    <source>
        <dbReference type="ARBA" id="ARBA00022741"/>
    </source>
</evidence>
<evidence type="ECO:0000256" key="1">
    <source>
        <dbReference type="ARBA" id="ARBA00004370"/>
    </source>
</evidence>
<dbReference type="Pfam" id="PF08352">
    <property type="entry name" value="oligo_HPY"/>
    <property type="match status" value="1"/>
</dbReference>
<dbReference type="InterPro" id="IPR013563">
    <property type="entry name" value="Oligopep_ABC_C"/>
</dbReference>
<keyword evidence="7" id="KW-0472">Membrane</keyword>
<dbReference type="InterPro" id="IPR027417">
    <property type="entry name" value="P-loop_NTPase"/>
</dbReference>
<dbReference type="EMBL" id="JAGTPG010000001">
    <property type="protein sequence ID" value="MBR8638900.1"/>
    <property type="molecule type" value="Genomic_DNA"/>
</dbReference>
<comment type="subcellular location">
    <subcellularLocation>
        <location evidence="1">Membrane</location>
    </subcellularLocation>
</comment>
<name>A0A941F8W7_9ACTN</name>
<evidence type="ECO:0000256" key="2">
    <source>
        <dbReference type="ARBA" id="ARBA00005417"/>
    </source>
</evidence>
<keyword evidence="6 11" id="KW-0067">ATP-binding</keyword>
<dbReference type="InterPro" id="IPR003439">
    <property type="entry name" value="ABC_transporter-like_ATP-bd"/>
</dbReference>
<comment type="similarity">
    <text evidence="2">Belongs to the ABC transporter superfamily.</text>
</comment>
<dbReference type="GO" id="GO:0016020">
    <property type="term" value="C:membrane"/>
    <property type="evidence" value="ECO:0007669"/>
    <property type="project" value="UniProtKB-SubCell"/>
</dbReference>
<keyword evidence="3" id="KW-0813">Transport</keyword>
<evidence type="ECO:0000256" key="3">
    <source>
        <dbReference type="ARBA" id="ARBA00022448"/>
    </source>
</evidence>
<keyword evidence="4" id="KW-1003">Cell membrane</keyword>
<dbReference type="SUPFAM" id="SSF52540">
    <property type="entry name" value="P-loop containing nucleoside triphosphate hydrolases"/>
    <property type="match status" value="1"/>
</dbReference>
<dbReference type="AlphaFoldDB" id="A0A941F8W7"/>
<feature type="domain" description="Oligopeptide/dipeptide ABC transporter C-terminal" evidence="10">
    <location>
        <begin position="114"/>
        <end position="179"/>
    </location>
</feature>
<dbReference type="GO" id="GO:0015833">
    <property type="term" value="P:peptide transport"/>
    <property type="evidence" value="ECO:0007669"/>
    <property type="project" value="InterPro"/>
</dbReference>
<evidence type="ECO:0000259" key="9">
    <source>
        <dbReference type="Pfam" id="PF00005"/>
    </source>
</evidence>
<protein>
    <submittedName>
        <fullName evidence="11">ABC transporter ATP-binding protein</fullName>
    </submittedName>
</protein>
<organism evidence="11 12">
    <name type="scientific">Streptomyces tuirus</name>
    <dbReference type="NCBI Taxonomy" id="68278"/>
    <lineage>
        <taxon>Bacteria</taxon>
        <taxon>Bacillati</taxon>
        <taxon>Actinomycetota</taxon>
        <taxon>Actinomycetes</taxon>
        <taxon>Kitasatosporales</taxon>
        <taxon>Streptomycetaceae</taxon>
        <taxon>Streptomyces</taxon>
    </lineage>
</organism>
<sequence>MSGFATDRAAVRLRRAWLLQAVGLPDAAPCYPHQLSGGMRQRVQLAIAVAGGPRLLIADEPTSALDVTVQADILDLLRRHRDETGAAILLVTHDLGVVAEIADTVAVAYAGRIIEHGPAHRVLTRPDHPYTQGLLAAVPDLAVAPGTPFVTLPGAPGAGPDSVAGCSFGPRCHLVQPRCAAEVPGLEPVGETHRSRCVRHPSAQSAALPRPHGGARA</sequence>
<evidence type="ECO:0000256" key="7">
    <source>
        <dbReference type="ARBA" id="ARBA00023136"/>
    </source>
</evidence>
<evidence type="ECO:0000313" key="12">
    <source>
        <dbReference type="Proteomes" id="UP000682308"/>
    </source>
</evidence>
<dbReference type="PANTHER" id="PTHR43297:SF2">
    <property type="entry name" value="DIPEPTIDE TRANSPORT ATP-BINDING PROTEIN DPPD"/>
    <property type="match status" value="1"/>
</dbReference>
<dbReference type="Pfam" id="PF00005">
    <property type="entry name" value="ABC_tran"/>
    <property type="match status" value="1"/>
</dbReference>
<dbReference type="InterPro" id="IPR050388">
    <property type="entry name" value="ABC_Ni/Peptide_Import"/>
</dbReference>
<gene>
    <name evidence="11" type="ORF">KEF29_05135</name>
</gene>
<dbReference type="Gene3D" id="3.40.50.300">
    <property type="entry name" value="P-loop containing nucleotide triphosphate hydrolases"/>
    <property type="match status" value="1"/>
</dbReference>
<accession>A0A941F8W7</accession>
<evidence type="ECO:0000313" key="11">
    <source>
        <dbReference type="EMBL" id="MBR8638900.1"/>
    </source>
</evidence>
<dbReference type="GO" id="GO:0016887">
    <property type="term" value="F:ATP hydrolysis activity"/>
    <property type="evidence" value="ECO:0007669"/>
    <property type="project" value="InterPro"/>
</dbReference>
<dbReference type="NCBIfam" id="TIGR01727">
    <property type="entry name" value="oligo_HPY"/>
    <property type="match status" value="1"/>
</dbReference>
<dbReference type="PANTHER" id="PTHR43297">
    <property type="entry name" value="OLIGOPEPTIDE TRANSPORT ATP-BINDING PROTEIN APPD"/>
    <property type="match status" value="1"/>
</dbReference>
<keyword evidence="12" id="KW-1185">Reference proteome</keyword>
<keyword evidence="5" id="KW-0547">Nucleotide-binding</keyword>
<reference evidence="11 12" key="1">
    <citation type="submission" date="2021-04" db="EMBL/GenBank/DDBJ databases">
        <title>Characterization of the biosynthetic gene cluster of new lipopeptides with antitumor activity in the genome of the marine Streptomyces PHM034.</title>
        <authorList>
            <person name="Ceniceros A."/>
            <person name="Canedo L."/>
            <person name="Mendez C."/>
            <person name="Olano C."/>
            <person name="Schleissner C."/>
            <person name="Cuevas C."/>
            <person name="De La Calle F."/>
            <person name="Salas J.A."/>
        </authorList>
    </citation>
    <scope>NUCLEOTIDE SEQUENCE [LARGE SCALE GENOMIC DNA]</scope>
    <source>
        <strain evidence="11 12">PHM034</strain>
    </source>
</reference>